<feature type="compositionally biased region" description="Basic and acidic residues" evidence="1">
    <location>
        <begin position="274"/>
        <end position="289"/>
    </location>
</feature>
<dbReference type="Proteomes" id="UP000299102">
    <property type="component" value="Unassembled WGS sequence"/>
</dbReference>
<proteinExistence type="predicted"/>
<gene>
    <name evidence="2" type="ORF">EVAR_31567_1</name>
</gene>
<feature type="compositionally biased region" description="Basic and acidic residues" evidence="1">
    <location>
        <begin position="18"/>
        <end position="30"/>
    </location>
</feature>
<protein>
    <submittedName>
        <fullName evidence="2">Uncharacterized protein</fullName>
    </submittedName>
</protein>
<comment type="caution">
    <text evidence="2">The sequence shown here is derived from an EMBL/GenBank/DDBJ whole genome shotgun (WGS) entry which is preliminary data.</text>
</comment>
<reference evidence="2 3" key="1">
    <citation type="journal article" date="2019" name="Commun. Biol.">
        <title>The bagworm genome reveals a unique fibroin gene that provides high tensile strength.</title>
        <authorList>
            <person name="Kono N."/>
            <person name="Nakamura H."/>
            <person name="Ohtoshi R."/>
            <person name="Tomita M."/>
            <person name="Numata K."/>
            <person name="Arakawa K."/>
        </authorList>
    </citation>
    <scope>NUCLEOTIDE SEQUENCE [LARGE SCALE GENOMIC DNA]</scope>
</reference>
<feature type="region of interest" description="Disordered" evidence="1">
    <location>
        <begin position="1"/>
        <end position="30"/>
    </location>
</feature>
<dbReference type="AlphaFoldDB" id="A0A4C1V773"/>
<name>A0A4C1V773_EUMVA</name>
<feature type="region of interest" description="Disordered" evidence="1">
    <location>
        <begin position="274"/>
        <end position="298"/>
    </location>
</feature>
<accession>A0A4C1V773</accession>
<organism evidence="2 3">
    <name type="scientific">Eumeta variegata</name>
    <name type="common">Bagworm moth</name>
    <name type="synonym">Eumeta japonica</name>
    <dbReference type="NCBI Taxonomy" id="151549"/>
    <lineage>
        <taxon>Eukaryota</taxon>
        <taxon>Metazoa</taxon>
        <taxon>Ecdysozoa</taxon>
        <taxon>Arthropoda</taxon>
        <taxon>Hexapoda</taxon>
        <taxon>Insecta</taxon>
        <taxon>Pterygota</taxon>
        <taxon>Neoptera</taxon>
        <taxon>Endopterygota</taxon>
        <taxon>Lepidoptera</taxon>
        <taxon>Glossata</taxon>
        <taxon>Ditrysia</taxon>
        <taxon>Tineoidea</taxon>
        <taxon>Psychidae</taxon>
        <taxon>Oiketicinae</taxon>
        <taxon>Eumeta</taxon>
    </lineage>
</organism>
<feature type="compositionally biased region" description="Basic and acidic residues" evidence="1">
    <location>
        <begin position="125"/>
        <end position="135"/>
    </location>
</feature>
<dbReference type="EMBL" id="BGZK01000292">
    <property type="protein sequence ID" value="GBP34698.1"/>
    <property type="molecule type" value="Genomic_DNA"/>
</dbReference>
<keyword evidence="3" id="KW-1185">Reference proteome</keyword>
<feature type="region of interest" description="Disordered" evidence="1">
    <location>
        <begin position="109"/>
        <end position="162"/>
    </location>
</feature>
<sequence length="346" mass="37843">MRNDARARGWPGVGTGLKIEEDRSKKEEGRRRRWVIGKRRRGEGRGSLARTALAAAVRRVDSLISGRQARSVRSTPTRVTDACRLDPVGVHQRPTTGGRLHVRPVPRLPPALGHYPSQPGAPPPDAERMRGDARARGWSSVGTRSTPRQGLERKEEVEGHGSLTRTALAAAVRRVDSLISGRQARSVRSTPTRVTDACRLDPVGVHQRPTTGGRLRVQLELCLPPPPSSSTNLRRSPPPPPSCACAMIARARVWIGDWAPVRCQSMAPPDTDHCHLSRRGRVPDEKTPGHEATISPPSRTCTLKIEGVEDPPSRANAYANEVHGHASPIKMYATHMCNGCTTYKMQ</sequence>
<feature type="compositionally biased region" description="Basic and acidic residues" evidence="1">
    <location>
        <begin position="150"/>
        <end position="159"/>
    </location>
</feature>
<evidence type="ECO:0000313" key="2">
    <source>
        <dbReference type="EMBL" id="GBP34698.1"/>
    </source>
</evidence>
<evidence type="ECO:0000256" key="1">
    <source>
        <dbReference type="SAM" id="MobiDB-lite"/>
    </source>
</evidence>
<evidence type="ECO:0000313" key="3">
    <source>
        <dbReference type="Proteomes" id="UP000299102"/>
    </source>
</evidence>